<dbReference type="AlphaFoldDB" id="A0A1G4MF63"/>
<dbReference type="InterPro" id="IPR013149">
    <property type="entry name" value="ADH-like_C"/>
</dbReference>
<evidence type="ECO:0000256" key="3">
    <source>
        <dbReference type="ARBA" id="ARBA00013190"/>
    </source>
</evidence>
<comment type="similarity">
    <text evidence="2 9">Belongs to the zinc-containing alcohol dehydrogenase family.</text>
</comment>
<dbReference type="InterPro" id="IPR011032">
    <property type="entry name" value="GroES-like_sf"/>
</dbReference>
<dbReference type="GO" id="GO:0008270">
    <property type="term" value="F:zinc ion binding"/>
    <property type="evidence" value="ECO:0007669"/>
    <property type="project" value="InterPro"/>
</dbReference>
<dbReference type="InterPro" id="IPR036291">
    <property type="entry name" value="NAD(P)-bd_dom_sf"/>
</dbReference>
<evidence type="ECO:0000313" key="11">
    <source>
        <dbReference type="EMBL" id="SCW02490.1"/>
    </source>
</evidence>
<dbReference type="OMA" id="AWFYDAC"/>
<sequence length="384" mass="40733">MISRFATGSSTAAAVRAARSTRTLRPFTITLRGLASAAIPSTQKGVIFYEPHGELFYKDLPVPKPKPNEILVNVKYSGVCHTDLHAWKGDWPLPVKLPLVGGHEGAGVVVAKGENVTNFEIGDLAGIKWLNSSCMSCELCEQGYEANCLKADLSGYTHDGSFQQYATADAVQAAQIPKGTDLAQVAPILCAGVTVYKALKTAELQPGQWVAISGAAGGLGSLAVQYARAMGLRVLGIDGGEGKEELFRSLGGEVFIDFTKTKDMVGAIQEATHGGPHGVINVSVSEAAISMSTEYVRPTGTVVLVGLPANAYVKSEVFSHVVKSISIKGSYVGNRADTREALDFFARGLVKSPIKLIGLSELPQVYSLMEEGKILGRYVVDTSK</sequence>
<keyword evidence="5 9" id="KW-0862">Zinc</keyword>
<gene>
    <name evidence="11" type="ORF">LAFE_0F07580G</name>
</gene>
<dbReference type="EC" id="1.1.1.1" evidence="3"/>
<evidence type="ECO:0000256" key="1">
    <source>
        <dbReference type="ARBA" id="ARBA00001947"/>
    </source>
</evidence>
<proteinExistence type="inferred from homology"/>
<dbReference type="Pfam" id="PF08240">
    <property type="entry name" value="ADH_N"/>
    <property type="match status" value="1"/>
</dbReference>
<reference evidence="12" key="1">
    <citation type="submission" date="2016-03" db="EMBL/GenBank/DDBJ databases">
        <authorList>
            <person name="Devillers H."/>
        </authorList>
    </citation>
    <scope>NUCLEOTIDE SEQUENCE [LARGE SCALE GENOMIC DNA]</scope>
</reference>
<evidence type="ECO:0000256" key="4">
    <source>
        <dbReference type="ARBA" id="ARBA00022723"/>
    </source>
</evidence>
<dbReference type="Gene3D" id="3.40.50.720">
    <property type="entry name" value="NAD(P)-binding Rossmann-like Domain"/>
    <property type="match status" value="1"/>
</dbReference>
<evidence type="ECO:0000256" key="5">
    <source>
        <dbReference type="ARBA" id="ARBA00022833"/>
    </source>
</evidence>
<name>A0A1G4MF63_LACFM</name>
<dbReference type="GO" id="GO:0000947">
    <property type="term" value="P:amino acid catabolic process to alcohol via Ehrlich pathway"/>
    <property type="evidence" value="ECO:0007669"/>
    <property type="project" value="UniProtKB-ARBA"/>
</dbReference>
<evidence type="ECO:0000256" key="2">
    <source>
        <dbReference type="ARBA" id="ARBA00008072"/>
    </source>
</evidence>
<dbReference type="SUPFAM" id="SSF51735">
    <property type="entry name" value="NAD(P)-binding Rossmann-fold domains"/>
    <property type="match status" value="1"/>
</dbReference>
<keyword evidence="7" id="KW-0520">NAD</keyword>
<organism evidence="11 12">
    <name type="scientific">Lachancea fermentati</name>
    <name type="common">Zygosaccharomyces fermentati</name>
    <dbReference type="NCBI Taxonomy" id="4955"/>
    <lineage>
        <taxon>Eukaryota</taxon>
        <taxon>Fungi</taxon>
        <taxon>Dikarya</taxon>
        <taxon>Ascomycota</taxon>
        <taxon>Saccharomycotina</taxon>
        <taxon>Saccharomycetes</taxon>
        <taxon>Saccharomycetales</taxon>
        <taxon>Saccharomycetaceae</taxon>
        <taxon>Lachancea</taxon>
    </lineage>
</organism>
<dbReference type="InterPro" id="IPR002328">
    <property type="entry name" value="ADH_Zn_CS"/>
</dbReference>
<dbReference type="OrthoDB" id="1879366at2759"/>
<dbReference type="Pfam" id="PF00107">
    <property type="entry name" value="ADH_zinc_N"/>
    <property type="match status" value="1"/>
</dbReference>
<dbReference type="PANTHER" id="PTHR42940:SF3">
    <property type="entry name" value="ALCOHOL DEHYDROGENASE 1-RELATED"/>
    <property type="match status" value="1"/>
</dbReference>
<dbReference type="SMART" id="SM00829">
    <property type="entry name" value="PKS_ER"/>
    <property type="match status" value="1"/>
</dbReference>
<evidence type="ECO:0000256" key="9">
    <source>
        <dbReference type="RuleBase" id="RU361277"/>
    </source>
</evidence>
<dbReference type="STRING" id="4955.A0A1G4MF63"/>
<dbReference type="PANTHER" id="PTHR42940">
    <property type="entry name" value="ALCOHOL DEHYDROGENASE 1-RELATED"/>
    <property type="match status" value="1"/>
</dbReference>
<comment type="catalytic activity">
    <reaction evidence="8">
        <text>a primary alcohol + NAD(+) = an aldehyde + NADH + H(+)</text>
        <dbReference type="Rhea" id="RHEA:10736"/>
        <dbReference type="ChEBI" id="CHEBI:15378"/>
        <dbReference type="ChEBI" id="CHEBI:15734"/>
        <dbReference type="ChEBI" id="CHEBI:17478"/>
        <dbReference type="ChEBI" id="CHEBI:57540"/>
        <dbReference type="ChEBI" id="CHEBI:57945"/>
        <dbReference type="EC" id="1.1.1.1"/>
    </reaction>
</comment>
<dbReference type="InterPro" id="IPR020843">
    <property type="entry name" value="ER"/>
</dbReference>
<dbReference type="Proteomes" id="UP000190831">
    <property type="component" value="Chromosome F"/>
</dbReference>
<dbReference type="GO" id="GO:0004022">
    <property type="term" value="F:alcohol dehydrogenase (NAD+) activity"/>
    <property type="evidence" value="ECO:0007669"/>
    <property type="project" value="UniProtKB-EC"/>
</dbReference>
<dbReference type="InterPro" id="IPR013154">
    <property type="entry name" value="ADH-like_N"/>
</dbReference>
<dbReference type="FunFam" id="3.40.50.720:FF:000039">
    <property type="entry name" value="Alcohol dehydrogenase AdhP"/>
    <property type="match status" value="1"/>
</dbReference>
<evidence type="ECO:0000313" key="12">
    <source>
        <dbReference type="Proteomes" id="UP000190831"/>
    </source>
</evidence>
<protein>
    <recommendedName>
        <fullName evidence="3">alcohol dehydrogenase</fullName>
        <ecNumber evidence="3">1.1.1.1</ecNumber>
    </recommendedName>
</protein>
<dbReference type="FunFam" id="3.90.180.10:FF:000002">
    <property type="entry name" value="Alcohol dehydrogenase AdhP"/>
    <property type="match status" value="1"/>
</dbReference>
<keyword evidence="12" id="KW-1185">Reference proteome</keyword>
<accession>A0A1G4MF63</accession>
<keyword evidence="6" id="KW-0560">Oxidoreductase</keyword>
<keyword evidence="4 9" id="KW-0479">Metal-binding</keyword>
<evidence type="ECO:0000256" key="8">
    <source>
        <dbReference type="ARBA" id="ARBA00049243"/>
    </source>
</evidence>
<feature type="domain" description="Enoyl reductase (ER)" evidence="10">
    <location>
        <begin position="53"/>
        <end position="380"/>
    </location>
</feature>
<dbReference type="EMBL" id="LT598490">
    <property type="protein sequence ID" value="SCW02490.1"/>
    <property type="molecule type" value="Genomic_DNA"/>
</dbReference>
<dbReference type="GO" id="GO:0005737">
    <property type="term" value="C:cytoplasm"/>
    <property type="evidence" value="ECO:0007669"/>
    <property type="project" value="TreeGrafter"/>
</dbReference>
<dbReference type="Gene3D" id="3.90.180.10">
    <property type="entry name" value="Medium-chain alcohol dehydrogenases, catalytic domain"/>
    <property type="match status" value="1"/>
</dbReference>
<comment type="cofactor">
    <cofactor evidence="1 9">
        <name>Zn(2+)</name>
        <dbReference type="ChEBI" id="CHEBI:29105"/>
    </cofactor>
</comment>
<evidence type="ECO:0000256" key="7">
    <source>
        <dbReference type="ARBA" id="ARBA00023027"/>
    </source>
</evidence>
<evidence type="ECO:0000256" key="6">
    <source>
        <dbReference type="ARBA" id="ARBA00023002"/>
    </source>
</evidence>
<dbReference type="CDD" id="cd08297">
    <property type="entry name" value="CAD3"/>
    <property type="match status" value="1"/>
</dbReference>
<evidence type="ECO:0000259" key="10">
    <source>
        <dbReference type="SMART" id="SM00829"/>
    </source>
</evidence>
<dbReference type="SUPFAM" id="SSF50129">
    <property type="entry name" value="GroES-like"/>
    <property type="match status" value="1"/>
</dbReference>
<dbReference type="PROSITE" id="PS00059">
    <property type="entry name" value="ADH_ZINC"/>
    <property type="match status" value="1"/>
</dbReference>